<feature type="chain" id="PRO_5036118751" evidence="3">
    <location>
        <begin position="26"/>
        <end position="130"/>
    </location>
</feature>
<keyword evidence="2" id="KW-0044">Antibiotic</keyword>
<proteinExistence type="evidence at transcript level"/>
<dbReference type="AlphaFoldDB" id="A0A4P9IX27"/>
<evidence type="ECO:0000256" key="2">
    <source>
        <dbReference type="ARBA" id="ARBA00023022"/>
    </source>
</evidence>
<dbReference type="Pfam" id="PF11630">
    <property type="entry name" value="Anti-LPS-SCYG"/>
    <property type="match status" value="1"/>
</dbReference>
<dbReference type="EMBL" id="MH998633">
    <property type="protein sequence ID" value="QCU72941.1"/>
    <property type="molecule type" value="Genomic_DNA"/>
</dbReference>
<organism evidence="4">
    <name type="scientific">Penaeus chinensis</name>
    <name type="common">Fleshy prawn</name>
    <name type="synonym">Fenneropenaeus chinensis</name>
    <dbReference type="NCBI Taxonomy" id="139456"/>
    <lineage>
        <taxon>Eukaryota</taxon>
        <taxon>Metazoa</taxon>
        <taxon>Ecdysozoa</taxon>
        <taxon>Arthropoda</taxon>
        <taxon>Crustacea</taxon>
        <taxon>Multicrustacea</taxon>
        <taxon>Malacostraca</taxon>
        <taxon>Eumalacostraca</taxon>
        <taxon>Eucarida</taxon>
        <taxon>Decapoda</taxon>
        <taxon>Dendrobranchiata</taxon>
        <taxon>Penaeoidea</taxon>
        <taxon>Penaeidae</taxon>
        <taxon>Penaeus</taxon>
    </lineage>
</organism>
<feature type="signal peptide" evidence="3">
    <location>
        <begin position="1"/>
        <end position="25"/>
    </location>
</feature>
<dbReference type="InterPro" id="IPR024509">
    <property type="entry name" value="Anti-LPS_factor/Scygonadin"/>
</dbReference>
<reference evidence="4" key="1">
    <citation type="journal article" date="2019" name="Front. Immunol.">
        <title>Characterization of a Lymphoid Organ Specific Anti-lipopolysaccharide Factor From Shrimp Reveals Structure-Activity Relationship of the LPS-Binding Domain.</title>
        <authorList>
            <person name="Li S."/>
            <person name="Lv X."/>
            <person name="Li F."/>
            <person name="Xiang J."/>
        </authorList>
    </citation>
    <scope>NUCLEOTIDE SEQUENCE</scope>
    <source>
        <tissue evidence="4">Lymphoid organ</tissue>
    </source>
</reference>
<evidence type="ECO:0000256" key="3">
    <source>
        <dbReference type="SAM" id="SignalP"/>
    </source>
</evidence>
<dbReference type="OrthoDB" id="6356274at2759"/>
<keyword evidence="3" id="KW-0732">Signal</keyword>
<evidence type="ECO:0000313" key="4">
    <source>
        <dbReference type="EMBL" id="QCU72940.1"/>
    </source>
</evidence>
<dbReference type="EMBL" id="MH998632">
    <property type="protein sequence ID" value="QCU72940.1"/>
    <property type="molecule type" value="mRNA"/>
</dbReference>
<keyword evidence="1" id="KW-0929">Antimicrobial</keyword>
<accession>A0A4P9IX27</accession>
<dbReference type="GO" id="GO:0042742">
    <property type="term" value="P:defense response to bacterium"/>
    <property type="evidence" value="ECO:0007669"/>
    <property type="project" value="UniProtKB-KW"/>
</dbReference>
<evidence type="ECO:0000256" key="1">
    <source>
        <dbReference type="ARBA" id="ARBA00022529"/>
    </source>
</evidence>
<name>A0A4P9IX27_PENCE</name>
<dbReference type="Gene3D" id="3.30.160.320">
    <property type="match status" value="1"/>
</dbReference>
<protein>
    <submittedName>
        <fullName evidence="4">Antilipopolysaccharide factor isoform 8</fullName>
    </submittedName>
</protein>
<gene>
    <name evidence="4" type="primary">ALF8</name>
</gene>
<sequence>MMDQRPWALIILFLLTATSVKLLSAQEVEEQENYVSDILSKIYNTLIRNGEFELLGHYCSYSTRPYFIRWQLKFKTKIWCPGWTLVYGTARDKASVSNSLQDAIVNFVQKAHQEGVINEEDAKPWLQKKQ</sequence>
<dbReference type="InterPro" id="IPR038539">
    <property type="entry name" value="Anti-LPS_factor/Scygonadin_sf"/>
</dbReference>